<reference evidence="6 7" key="1">
    <citation type="journal article" date="2024" name="Microbiology">
        <title>Methylomarinum rosea sp. nov., a novel halophilic methanotrophic bacterium from the hypersaline Lake Elton.</title>
        <authorList>
            <person name="Suleimanov R.Z."/>
            <person name="Oshkin I.Y."/>
            <person name="Danilova O.V."/>
            <person name="Suzina N.E."/>
            <person name="Dedysh S.N."/>
        </authorList>
    </citation>
    <scope>NUCLEOTIDE SEQUENCE [LARGE SCALE GENOMIC DNA]</scope>
    <source>
        <strain evidence="6 7">Ch1-1</strain>
    </source>
</reference>
<dbReference type="Pfam" id="PF25963">
    <property type="entry name" value="Beta-barrel_AAEA"/>
    <property type="match status" value="1"/>
</dbReference>
<proteinExistence type="predicted"/>
<dbReference type="GO" id="GO:0055085">
    <property type="term" value="P:transmembrane transport"/>
    <property type="evidence" value="ECO:0007669"/>
    <property type="project" value="InterPro"/>
</dbReference>
<feature type="transmembrane region" description="Helical" evidence="3">
    <location>
        <begin position="20"/>
        <end position="38"/>
    </location>
</feature>
<dbReference type="GO" id="GO:0030313">
    <property type="term" value="C:cell envelope"/>
    <property type="evidence" value="ECO:0007669"/>
    <property type="project" value="UniProtKB-SubCell"/>
</dbReference>
<dbReference type="RefSeq" id="WP_349431207.1">
    <property type="nucleotide sequence ID" value="NZ_CP157743.1"/>
</dbReference>
<feature type="coiled-coil region" evidence="2">
    <location>
        <begin position="95"/>
        <end position="129"/>
    </location>
</feature>
<name>A0AAU7NQN9_9GAMM</name>
<evidence type="ECO:0000256" key="2">
    <source>
        <dbReference type="SAM" id="Coils"/>
    </source>
</evidence>
<dbReference type="InterPro" id="IPR058634">
    <property type="entry name" value="AaeA-lik-b-barrel"/>
</dbReference>
<dbReference type="Proteomes" id="UP001225378">
    <property type="component" value="Chromosome"/>
</dbReference>
<comment type="subcellular location">
    <subcellularLocation>
        <location evidence="1">Cell envelope</location>
    </subcellularLocation>
</comment>
<evidence type="ECO:0000313" key="7">
    <source>
        <dbReference type="Proteomes" id="UP001225378"/>
    </source>
</evidence>
<feature type="coiled-coil region" evidence="2">
    <location>
        <begin position="154"/>
        <end position="181"/>
    </location>
</feature>
<keyword evidence="3" id="KW-1133">Transmembrane helix</keyword>
<keyword evidence="3" id="KW-0472">Membrane</keyword>
<dbReference type="PANTHER" id="PTHR30386:SF19">
    <property type="entry name" value="MULTIDRUG EXPORT PROTEIN EMRA-RELATED"/>
    <property type="match status" value="1"/>
</dbReference>
<dbReference type="Gene3D" id="2.40.50.100">
    <property type="match status" value="1"/>
</dbReference>
<dbReference type="InterPro" id="IPR058633">
    <property type="entry name" value="EmrA/FarA_HH"/>
</dbReference>
<dbReference type="Pfam" id="PF25885">
    <property type="entry name" value="HH_EMRA"/>
    <property type="match status" value="1"/>
</dbReference>
<dbReference type="Gene3D" id="2.40.30.170">
    <property type="match status" value="1"/>
</dbReference>
<feature type="domain" description="Multidrug export protein EmrA/FarA alpha-helical hairpin" evidence="4">
    <location>
        <begin position="89"/>
        <end position="209"/>
    </location>
</feature>
<dbReference type="EMBL" id="CP157743">
    <property type="protein sequence ID" value="XBS19291.1"/>
    <property type="molecule type" value="Genomic_DNA"/>
</dbReference>
<evidence type="ECO:0000259" key="4">
    <source>
        <dbReference type="Pfam" id="PF25885"/>
    </source>
</evidence>
<dbReference type="AlphaFoldDB" id="A0AAU7NQN9"/>
<dbReference type="KEGG" id="mech:Q9L42_013040"/>
<dbReference type="PANTHER" id="PTHR30386">
    <property type="entry name" value="MEMBRANE FUSION SUBUNIT OF EMRAB-TOLC MULTIDRUG EFFLUX PUMP"/>
    <property type="match status" value="1"/>
</dbReference>
<dbReference type="SUPFAM" id="SSF111369">
    <property type="entry name" value="HlyD-like secretion proteins"/>
    <property type="match status" value="1"/>
</dbReference>
<sequence>MQKNIRPKEIIRQRNRRLKAVTLFILLASLAYFAYWWYLNRDWVTTDDAFVGGHLIKLKAQTDGTVVEILAENTQAVKRGQVLVRLDGTKAQIDLEQAQAELGETVRNIVTLNAEVETLRQRIAAKKATMALIKHDLDRFVAAQREGAVADQKVENARDRLMALRATIAEIRAEKNGLQAQVLGGAVETHPAVEKAKSRVRRAFLEYQRRNVRAPVSGVVAKRQAQVGDSIKAGASLLVIVPLDDLWIDANFLETKIADIRPGQSAEIRVDAYGDELLYHGRVQGINPGTGSSFALLPTDNSSGNFIHIAERVPVRIGLDAEELKQNPLQPGLSTLTRINISESGDALYSSSVNSDGDAYRTQIYQHELDGVEQLIDRIIVQNQG</sequence>
<keyword evidence="7" id="KW-1185">Reference proteome</keyword>
<keyword evidence="2" id="KW-0175">Coiled coil</keyword>
<evidence type="ECO:0000256" key="1">
    <source>
        <dbReference type="ARBA" id="ARBA00004196"/>
    </source>
</evidence>
<evidence type="ECO:0000313" key="6">
    <source>
        <dbReference type="EMBL" id="XBS19291.1"/>
    </source>
</evidence>
<keyword evidence="3" id="KW-0812">Transmembrane</keyword>
<organism evidence="6 7">
    <name type="scientific">Methylomarinum roseum</name>
    <dbReference type="NCBI Taxonomy" id="3067653"/>
    <lineage>
        <taxon>Bacteria</taxon>
        <taxon>Pseudomonadati</taxon>
        <taxon>Pseudomonadota</taxon>
        <taxon>Gammaproteobacteria</taxon>
        <taxon>Methylococcales</taxon>
        <taxon>Methylococcaceae</taxon>
        <taxon>Methylomarinum</taxon>
    </lineage>
</organism>
<protein>
    <submittedName>
        <fullName evidence="6">HlyD family efflux transporter periplasmic adaptor subunit</fullName>
    </submittedName>
</protein>
<accession>A0AAU7NQN9</accession>
<feature type="domain" description="p-hydroxybenzoic acid efflux pump subunit AaeA-like beta-barrel" evidence="5">
    <location>
        <begin position="247"/>
        <end position="333"/>
    </location>
</feature>
<dbReference type="InterPro" id="IPR050739">
    <property type="entry name" value="MFP"/>
</dbReference>
<gene>
    <name evidence="6" type="ORF">Q9L42_013040</name>
</gene>
<evidence type="ECO:0000259" key="5">
    <source>
        <dbReference type="Pfam" id="PF25963"/>
    </source>
</evidence>
<evidence type="ECO:0000256" key="3">
    <source>
        <dbReference type="SAM" id="Phobius"/>
    </source>
</evidence>